<sequence length="144" mass="15759">MHVRVCRFDPTTKSMRPGLLDKPPDHCPGPPSPNPTTRHRVRDAGPPPRSRRADTWKHENSSADKHGIGSMDGSLPLAFILERSFNNSLISCNPRLAALLRSIAVRCILTSESIVVCIGPTPARTRCYAKRTGLAGKRPTIATE</sequence>
<proteinExistence type="predicted"/>
<keyword evidence="3" id="KW-1185">Reference proteome</keyword>
<gene>
    <name evidence="2" type="ORF">BU26DRAFT_276022</name>
</gene>
<accession>A0A6A6ILI7</accession>
<feature type="compositionally biased region" description="Basic and acidic residues" evidence="1">
    <location>
        <begin position="51"/>
        <end position="67"/>
    </location>
</feature>
<dbReference type="RefSeq" id="XP_033686081.1">
    <property type="nucleotide sequence ID" value="XM_033821448.1"/>
</dbReference>
<protein>
    <submittedName>
        <fullName evidence="2">Uncharacterized protein</fullName>
    </submittedName>
</protein>
<reference evidence="2" key="1">
    <citation type="journal article" date="2020" name="Stud. Mycol.">
        <title>101 Dothideomycetes genomes: a test case for predicting lifestyles and emergence of pathogens.</title>
        <authorList>
            <person name="Haridas S."/>
            <person name="Albert R."/>
            <person name="Binder M."/>
            <person name="Bloem J."/>
            <person name="Labutti K."/>
            <person name="Salamov A."/>
            <person name="Andreopoulos B."/>
            <person name="Baker S."/>
            <person name="Barry K."/>
            <person name="Bills G."/>
            <person name="Bluhm B."/>
            <person name="Cannon C."/>
            <person name="Castanera R."/>
            <person name="Culley D."/>
            <person name="Daum C."/>
            <person name="Ezra D."/>
            <person name="Gonzalez J."/>
            <person name="Henrissat B."/>
            <person name="Kuo A."/>
            <person name="Liang C."/>
            <person name="Lipzen A."/>
            <person name="Lutzoni F."/>
            <person name="Magnuson J."/>
            <person name="Mondo S."/>
            <person name="Nolan M."/>
            <person name="Ohm R."/>
            <person name="Pangilinan J."/>
            <person name="Park H.-J."/>
            <person name="Ramirez L."/>
            <person name="Alfaro M."/>
            <person name="Sun H."/>
            <person name="Tritt A."/>
            <person name="Yoshinaga Y."/>
            <person name="Zwiers L.-H."/>
            <person name="Turgeon B."/>
            <person name="Goodwin S."/>
            <person name="Spatafora J."/>
            <person name="Crous P."/>
            <person name="Grigoriev I."/>
        </authorList>
    </citation>
    <scope>NUCLEOTIDE SEQUENCE</scope>
    <source>
        <strain evidence="2">CBS 122368</strain>
    </source>
</reference>
<evidence type="ECO:0000313" key="2">
    <source>
        <dbReference type="EMBL" id="KAF2251077.1"/>
    </source>
</evidence>
<dbReference type="AlphaFoldDB" id="A0A6A6ILI7"/>
<dbReference type="Proteomes" id="UP000800094">
    <property type="component" value="Unassembled WGS sequence"/>
</dbReference>
<evidence type="ECO:0000313" key="3">
    <source>
        <dbReference type="Proteomes" id="UP000800094"/>
    </source>
</evidence>
<organism evidence="2 3">
    <name type="scientific">Trematosphaeria pertusa</name>
    <dbReference type="NCBI Taxonomy" id="390896"/>
    <lineage>
        <taxon>Eukaryota</taxon>
        <taxon>Fungi</taxon>
        <taxon>Dikarya</taxon>
        <taxon>Ascomycota</taxon>
        <taxon>Pezizomycotina</taxon>
        <taxon>Dothideomycetes</taxon>
        <taxon>Pleosporomycetidae</taxon>
        <taxon>Pleosporales</taxon>
        <taxon>Massarineae</taxon>
        <taxon>Trematosphaeriaceae</taxon>
        <taxon>Trematosphaeria</taxon>
    </lineage>
</organism>
<dbReference type="GeneID" id="54574778"/>
<evidence type="ECO:0000256" key="1">
    <source>
        <dbReference type="SAM" id="MobiDB-lite"/>
    </source>
</evidence>
<dbReference type="EMBL" id="ML987193">
    <property type="protein sequence ID" value="KAF2251077.1"/>
    <property type="molecule type" value="Genomic_DNA"/>
</dbReference>
<feature type="region of interest" description="Disordered" evidence="1">
    <location>
        <begin position="1"/>
        <end position="69"/>
    </location>
</feature>
<name>A0A6A6ILI7_9PLEO</name>